<feature type="compositionally biased region" description="Low complexity" evidence="1">
    <location>
        <begin position="276"/>
        <end position="293"/>
    </location>
</feature>
<gene>
    <name evidence="4" type="ORF">M501DRAFT_1028894</name>
</gene>
<dbReference type="GO" id="GO:0006032">
    <property type="term" value="P:chitin catabolic process"/>
    <property type="evidence" value="ECO:0007669"/>
    <property type="project" value="InterPro"/>
</dbReference>
<keyword evidence="4" id="KW-0503">Monooxygenase</keyword>
<keyword evidence="5" id="KW-1185">Reference proteome</keyword>
<keyword evidence="4" id="KW-0560">Oxidoreductase</keyword>
<proteinExistence type="predicted"/>
<feature type="compositionally biased region" description="Low complexity" evidence="1">
    <location>
        <begin position="242"/>
        <end position="259"/>
    </location>
</feature>
<feature type="domain" description="Carbohydrate-binding module family 19" evidence="3">
    <location>
        <begin position="298"/>
        <end position="352"/>
    </location>
</feature>
<dbReference type="PANTHER" id="PTHR36182:SF2">
    <property type="entry name" value="LYTIC POLYSACCHARIDE MONOOXYGENASE"/>
    <property type="match status" value="1"/>
</dbReference>
<feature type="chain" id="PRO_5040155115" evidence="2">
    <location>
        <begin position="30"/>
        <end position="391"/>
    </location>
</feature>
<dbReference type="Proteomes" id="UP000799429">
    <property type="component" value="Unassembled WGS sequence"/>
</dbReference>
<feature type="signal peptide" evidence="2">
    <location>
        <begin position="1"/>
        <end position="29"/>
    </location>
</feature>
<reference evidence="4" key="1">
    <citation type="journal article" date="2020" name="Stud. Mycol.">
        <title>101 Dothideomycetes genomes: a test case for predicting lifestyles and emergence of pathogens.</title>
        <authorList>
            <person name="Haridas S."/>
            <person name="Albert R."/>
            <person name="Binder M."/>
            <person name="Bloem J."/>
            <person name="Labutti K."/>
            <person name="Salamov A."/>
            <person name="Andreopoulos B."/>
            <person name="Baker S."/>
            <person name="Barry K."/>
            <person name="Bills G."/>
            <person name="Bluhm B."/>
            <person name="Cannon C."/>
            <person name="Castanera R."/>
            <person name="Culley D."/>
            <person name="Daum C."/>
            <person name="Ezra D."/>
            <person name="Gonzalez J."/>
            <person name="Henrissat B."/>
            <person name="Kuo A."/>
            <person name="Liang C."/>
            <person name="Lipzen A."/>
            <person name="Lutzoni F."/>
            <person name="Magnuson J."/>
            <person name="Mondo S."/>
            <person name="Nolan M."/>
            <person name="Ohm R."/>
            <person name="Pangilinan J."/>
            <person name="Park H.-J."/>
            <person name="Ramirez L."/>
            <person name="Alfaro M."/>
            <person name="Sun H."/>
            <person name="Tritt A."/>
            <person name="Yoshinaga Y."/>
            <person name="Zwiers L.-H."/>
            <person name="Turgeon B."/>
            <person name="Goodwin S."/>
            <person name="Spatafora J."/>
            <person name="Crous P."/>
            <person name="Grigoriev I."/>
        </authorList>
    </citation>
    <scope>NUCLEOTIDE SEQUENCE</scope>
    <source>
        <strain evidence="4">CBS 101060</strain>
    </source>
</reference>
<organism evidence="4 5">
    <name type="scientific">Patellaria atrata CBS 101060</name>
    <dbReference type="NCBI Taxonomy" id="1346257"/>
    <lineage>
        <taxon>Eukaryota</taxon>
        <taxon>Fungi</taxon>
        <taxon>Dikarya</taxon>
        <taxon>Ascomycota</taxon>
        <taxon>Pezizomycotina</taxon>
        <taxon>Dothideomycetes</taxon>
        <taxon>Dothideomycetes incertae sedis</taxon>
        <taxon>Patellariales</taxon>
        <taxon>Patellariaceae</taxon>
        <taxon>Patellaria</taxon>
    </lineage>
</organism>
<protein>
    <submittedName>
        <fullName evidence="4">Lytic polysaccharide monooxygenase</fullName>
    </submittedName>
</protein>
<feature type="region of interest" description="Disordered" evidence="1">
    <location>
        <begin position="276"/>
        <end position="313"/>
    </location>
</feature>
<keyword evidence="2" id="KW-0732">Signal</keyword>
<accession>A0A9P4VSK3</accession>
<evidence type="ECO:0000256" key="2">
    <source>
        <dbReference type="SAM" id="SignalP"/>
    </source>
</evidence>
<feature type="compositionally biased region" description="Pro residues" evidence="1">
    <location>
        <begin position="294"/>
        <end position="303"/>
    </location>
</feature>
<dbReference type="EMBL" id="MU006090">
    <property type="protein sequence ID" value="KAF2842128.1"/>
    <property type="molecule type" value="Genomic_DNA"/>
</dbReference>
<dbReference type="OrthoDB" id="2342176at2759"/>
<evidence type="ECO:0000259" key="3">
    <source>
        <dbReference type="Pfam" id="PF03427"/>
    </source>
</evidence>
<comment type="caution">
    <text evidence="4">The sequence shown here is derived from an EMBL/GenBank/DDBJ whole genome shotgun (WGS) entry which is preliminary data.</text>
</comment>
<evidence type="ECO:0000313" key="5">
    <source>
        <dbReference type="Proteomes" id="UP000799429"/>
    </source>
</evidence>
<name>A0A9P4VSK3_9PEZI</name>
<dbReference type="InterPro" id="IPR005089">
    <property type="entry name" value="CBM19"/>
</dbReference>
<dbReference type="GO" id="GO:0004497">
    <property type="term" value="F:monooxygenase activity"/>
    <property type="evidence" value="ECO:0007669"/>
    <property type="project" value="UniProtKB-KW"/>
</dbReference>
<evidence type="ECO:0000256" key="1">
    <source>
        <dbReference type="SAM" id="MobiDB-lite"/>
    </source>
</evidence>
<feature type="region of interest" description="Disordered" evidence="1">
    <location>
        <begin position="216"/>
        <end position="259"/>
    </location>
</feature>
<dbReference type="Pfam" id="PF03427">
    <property type="entry name" value="CBM_19"/>
    <property type="match status" value="1"/>
</dbReference>
<dbReference type="PANTHER" id="PTHR36182">
    <property type="entry name" value="PROTEIN, PUTATIVE (AFU_ORTHOLOGUE AFUA_6G10930)-RELATED"/>
    <property type="match status" value="1"/>
</dbReference>
<dbReference type="AlphaFoldDB" id="A0A9P4VSK3"/>
<evidence type="ECO:0000313" key="4">
    <source>
        <dbReference type="EMBL" id="KAF2842128.1"/>
    </source>
</evidence>
<dbReference type="Gene3D" id="2.70.50.70">
    <property type="match status" value="1"/>
</dbReference>
<dbReference type="GO" id="GO:0008061">
    <property type="term" value="F:chitin binding"/>
    <property type="evidence" value="ECO:0007669"/>
    <property type="project" value="InterPro"/>
</dbReference>
<sequence>MTRFSYSKMLGKGLLWLGLISLLGMPAHAHMKMSKPVPYGQDSLDTSPLSGGNFPCKQRAGVYTVTSMNDMLAGSDQTLEIAGGAAHGGGSCQISLSLDKEPTASSKFKVIHSIIGGCPGGKPSYSFKIPDDMPNGEYTLAWTWFNKIGNREMYMNCAPVKVTGGCSGNSAFDRLPDMFVANIASTQCKTPEMVNVVFPNPGDSVETVVSENLGTDLLGCGAPTGESPSAPAPSQTPGAGNPTPSVPATSMPATSAPAASAPAMSTRVVSAPAASAPAASTPAPSAPATSIPAAPVPSAPTPSAPVVAPPTSGNTSCSPDGALICNGEKQWGLCNFGKVVFQPVAPGTSCIDGHIMKKRGTYNPRGPYNVRSLYNKMVFLASDISTQKAYC</sequence>